<reference evidence="2" key="1">
    <citation type="submission" date="2020-06" db="EMBL/GenBank/DDBJ databases">
        <authorList>
            <person name="Li T."/>
            <person name="Hu X."/>
            <person name="Zhang T."/>
            <person name="Song X."/>
            <person name="Zhang H."/>
            <person name="Dai N."/>
            <person name="Sheng W."/>
            <person name="Hou X."/>
            <person name="Wei L."/>
        </authorList>
    </citation>
    <scope>NUCLEOTIDE SEQUENCE</scope>
    <source>
        <strain evidence="2">G02</strain>
        <tissue evidence="2">Leaf</tissue>
    </source>
</reference>
<dbReference type="SMART" id="SM00213">
    <property type="entry name" value="UBQ"/>
    <property type="match status" value="1"/>
</dbReference>
<reference evidence="2" key="2">
    <citation type="journal article" date="2024" name="Plant">
        <title>Genomic evolution and insights into agronomic trait innovations of Sesamum species.</title>
        <authorList>
            <person name="Miao H."/>
            <person name="Wang L."/>
            <person name="Qu L."/>
            <person name="Liu H."/>
            <person name="Sun Y."/>
            <person name="Le M."/>
            <person name="Wang Q."/>
            <person name="Wei S."/>
            <person name="Zheng Y."/>
            <person name="Lin W."/>
            <person name="Duan Y."/>
            <person name="Cao H."/>
            <person name="Xiong S."/>
            <person name="Wang X."/>
            <person name="Wei L."/>
            <person name="Li C."/>
            <person name="Ma Q."/>
            <person name="Ju M."/>
            <person name="Zhao R."/>
            <person name="Li G."/>
            <person name="Mu C."/>
            <person name="Tian Q."/>
            <person name="Mei H."/>
            <person name="Zhang T."/>
            <person name="Gao T."/>
            <person name="Zhang H."/>
        </authorList>
    </citation>
    <scope>NUCLEOTIDE SEQUENCE</scope>
    <source>
        <strain evidence="2">G02</strain>
    </source>
</reference>
<dbReference type="InterPro" id="IPR029071">
    <property type="entry name" value="Ubiquitin-like_domsf"/>
</dbReference>
<feature type="domain" description="Ubiquitin-like" evidence="1">
    <location>
        <begin position="25"/>
        <end position="96"/>
    </location>
</feature>
<protein>
    <submittedName>
        <fullName evidence="2">Plant intracellular Ras-group-related LRR protein 8</fullName>
    </submittedName>
</protein>
<proteinExistence type="predicted"/>
<dbReference type="Pfam" id="PF00240">
    <property type="entry name" value="ubiquitin"/>
    <property type="match status" value="1"/>
</dbReference>
<dbReference type="GO" id="GO:0003723">
    <property type="term" value="F:RNA binding"/>
    <property type="evidence" value="ECO:0007669"/>
    <property type="project" value="TreeGrafter"/>
</dbReference>
<dbReference type="SUPFAM" id="SSF54236">
    <property type="entry name" value="Ubiquitin-like"/>
    <property type="match status" value="1"/>
</dbReference>
<evidence type="ECO:0000313" key="2">
    <source>
        <dbReference type="EMBL" id="KAL0434958.1"/>
    </source>
</evidence>
<dbReference type="InterPro" id="IPR000626">
    <property type="entry name" value="Ubiquitin-like_dom"/>
</dbReference>
<accession>A0AAW2W0S7</accession>
<organism evidence="2">
    <name type="scientific">Sesamum radiatum</name>
    <name type="common">Black benniseed</name>
    <dbReference type="NCBI Taxonomy" id="300843"/>
    <lineage>
        <taxon>Eukaryota</taxon>
        <taxon>Viridiplantae</taxon>
        <taxon>Streptophyta</taxon>
        <taxon>Embryophyta</taxon>
        <taxon>Tracheophyta</taxon>
        <taxon>Spermatophyta</taxon>
        <taxon>Magnoliopsida</taxon>
        <taxon>eudicotyledons</taxon>
        <taxon>Gunneridae</taxon>
        <taxon>Pentapetalae</taxon>
        <taxon>asterids</taxon>
        <taxon>lamiids</taxon>
        <taxon>Lamiales</taxon>
        <taxon>Pedaliaceae</taxon>
        <taxon>Sesamum</taxon>
    </lineage>
</organism>
<sequence length="203" mass="22206">MLAHFQNNSAAAMDQQDPKQDGSVLKLNIKFSGRSIPVEIGADSTIKDLKYLLQPLTNVLPRGQKLIFKGKVLSDELRLASSGISDGAKIMLMASQGLHQGDGPVKNEAMMLPNVRRVNDITRGKKEKSEGSVTKSQLERWKATGVIALSDCGLTVPKVILSMEFEESRDFMLFSANLVLGALNELRYLFSCFSIRTSLAACS</sequence>
<evidence type="ECO:0000259" key="1">
    <source>
        <dbReference type="PROSITE" id="PS50053"/>
    </source>
</evidence>
<dbReference type="PROSITE" id="PS50053">
    <property type="entry name" value="UBIQUITIN_2"/>
    <property type="match status" value="1"/>
</dbReference>
<gene>
    <name evidence="2" type="ORF">Sradi_0203700</name>
</gene>
<dbReference type="InterPro" id="IPR039120">
    <property type="entry name" value="UBFD1"/>
</dbReference>
<dbReference type="GO" id="GO:0045296">
    <property type="term" value="F:cadherin binding"/>
    <property type="evidence" value="ECO:0007669"/>
    <property type="project" value="TreeGrafter"/>
</dbReference>
<dbReference type="PANTHER" id="PTHR16470">
    <property type="entry name" value="UBIQUITIN DOMAIN-CONTAINING PROTEIN UBFD1"/>
    <property type="match status" value="1"/>
</dbReference>
<dbReference type="PANTHER" id="PTHR16470:SF0">
    <property type="entry name" value="UBIQUITIN DOMAIN-CONTAINING PROTEIN UBFD1"/>
    <property type="match status" value="1"/>
</dbReference>
<name>A0AAW2W0S7_SESRA</name>
<dbReference type="AlphaFoldDB" id="A0AAW2W0S7"/>
<comment type="caution">
    <text evidence="2">The sequence shown here is derived from an EMBL/GenBank/DDBJ whole genome shotgun (WGS) entry which is preliminary data.</text>
</comment>
<dbReference type="Gene3D" id="3.10.20.90">
    <property type="entry name" value="Phosphatidylinositol 3-kinase Catalytic Subunit, Chain A, domain 1"/>
    <property type="match status" value="1"/>
</dbReference>
<dbReference type="EMBL" id="JACGWJ010000002">
    <property type="protein sequence ID" value="KAL0434958.1"/>
    <property type="molecule type" value="Genomic_DNA"/>
</dbReference>